<reference evidence="2" key="1">
    <citation type="journal article" date="2021" name="PeerJ">
        <title>Extensive microbial diversity within the chicken gut microbiome revealed by metagenomics and culture.</title>
        <authorList>
            <person name="Gilroy R."/>
            <person name="Ravi A."/>
            <person name="Getino M."/>
            <person name="Pursley I."/>
            <person name="Horton D.L."/>
            <person name="Alikhan N.F."/>
            <person name="Baker D."/>
            <person name="Gharbi K."/>
            <person name="Hall N."/>
            <person name="Watson M."/>
            <person name="Adriaenssens E.M."/>
            <person name="Foster-Nyarko E."/>
            <person name="Jarju S."/>
            <person name="Secka A."/>
            <person name="Antonio M."/>
            <person name="Oren A."/>
            <person name="Chaudhuri R.R."/>
            <person name="La Ragione R."/>
            <person name="Hildebrand F."/>
            <person name="Pallen M.J."/>
        </authorList>
    </citation>
    <scope>NUCLEOTIDE SEQUENCE</scope>
    <source>
        <strain evidence="2">F6-6636</strain>
    </source>
</reference>
<sequence length="57" mass="6465">MWIFFTIALGLDIFLGISCTLQFCHRALAHESQSNTLLLFAFWMALGLALMAFYYAA</sequence>
<dbReference type="Proteomes" id="UP000777303">
    <property type="component" value="Unassembled WGS sequence"/>
</dbReference>
<feature type="transmembrane region" description="Helical" evidence="1">
    <location>
        <begin position="6"/>
        <end position="24"/>
    </location>
</feature>
<dbReference type="AlphaFoldDB" id="A0A948X338"/>
<comment type="caution">
    <text evidence="2">The sequence shown here is derived from an EMBL/GenBank/DDBJ whole genome shotgun (WGS) entry which is preliminary data.</text>
</comment>
<protein>
    <submittedName>
        <fullName evidence="2">Uncharacterized protein</fullName>
    </submittedName>
</protein>
<proteinExistence type="predicted"/>
<dbReference type="EMBL" id="JAHLFS010000042">
    <property type="protein sequence ID" value="MBU3851655.1"/>
    <property type="molecule type" value="Genomic_DNA"/>
</dbReference>
<organism evidence="2 3">
    <name type="scientific">Candidatus Paralactobacillus gallistercoris</name>
    <dbReference type="NCBI Taxonomy" id="2838724"/>
    <lineage>
        <taxon>Bacteria</taxon>
        <taxon>Bacillati</taxon>
        <taxon>Bacillota</taxon>
        <taxon>Bacilli</taxon>
        <taxon>Lactobacillales</taxon>
        <taxon>Lactobacillaceae</taxon>
        <taxon>Lactobacillus</taxon>
    </lineage>
</organism>
<feature type="transmembrane region" description="Helical" evidence="1">
    <location>
        <begin position="36"/>
        <end position="56"/>
    </location>
</feature>
<gene>
    <name evidence="2" type="ORF">H9901_03045</name>
</gene>
<name>A0A948X338_9LACO</name>
<evidence type="ECO:0000313" key="2">
    <source>
        <dbReference type="EMBL" id="MBU3851655.1"/>
    </source>
</evidence>
<evidence type="ECO:0000313" key="3">
    <source>
        <dbReference type="Proteomes" id="UP000777303"/>
    </source>
</evidence>
<keyword evidence="1" id="KW-1133">Transmembrane helix</keyword>
<keyword evidence="1" id="KW-0472">Membrane</keyword>
<accession>A0A948X338</accession>
<keyword evidence="1" id="KW-0812">Transmembrane</keyword>
<reference evidence="2" key="2">
    <citation type="submission" date="2021-04" db="EMBL/GenBank/DDBJ databases">
        <authorList>
            <person name="Gilroy R."/>
        </authorList>
    </citation>
    <scope>NUCLEOTIDE SEQUENCE</scope>
    <source>
        <strain evidence="2">F6-6636</strain>
    </source>
</reference>
<evidence type="ECO:0000256" key="1">
    <source>
        <dbReference type="SAM" id="Phobius"/>
    </source>
</evidence>